<dbReference type="SUPFAM" id="SSF50985">
    <property type="entry name" value="RCC1/BLIP-II"/>
    <property type="match status" value="1"/>
</dbReference>
<dbReference type="Proteomes" id="UP001383192">
    <property type="component" value="Unassembled WGS sequence"/>
</dbReference>
<dbReference type="Gene3D" id="1.20.1280.50">
    <property type="match status" value="1"/>
</dbReference>
<dbReference type="SUPFAM" id="SSF81383">
    <property type="entry name" value="F-box domain"/>
    <property type="match status" value="1"/>
</dbReference>
<dbReference type="InterPro" id="IPR009091">
    <property type="entry name" value="RCC1/BLIP-II"/>
</dbReference>
<dbReference type="EMBL" id="JAYKXP010000007">
    <property type="protein sequence ID" value="KAK7056409.1"/>
    <property type="molecule type" value="Genomic_DNA"/>
</dbReference>
<accession>A0AAW0DZB7</accession>
<reference evidence="3 4" key="1">
    <citation type="submission" date="2024-01" db="EMBL/GenBank/DDBJ databases">
        <title>A draft genome for a cacao thread blight-causing isolate of Paramarasmius palmivorus.</title>
        <authorList>
            <person name="Baruah I.K."/>
            <person name="Bukari Y."/>
            <person name="Amoako-Attah I."/>
            <person name="Meinhardt L.W."/>
            <person name="Bailey B.A."/>
            <person name="Cohen S.P."/>
        </authorList>
    </citation>
    <scope>NUCLEOTIDE SEQUENCE [LARGE SCALE GENOMIC DNA]</scope>
    <source>
        <strain evidence="3 4">GH-12</strain>
    </source>
</reference>
<dbReference type="InterPro" id="IPR001810">
    <property type="entry name" value="F-box_dom"/>
</dbReference>
<dbReference type="InterPro" id="IPR051553">
    <property type="entry name" value="Ran_GTPase-activating"/>
</dbReference>
<dbReference type="Pfam" id="PF12937">
    <property type="entry name" value="F-box-like"/>
    <property type="match status" value="1"/>
</dbReference>
<sequence>MPGITDLPVELHLDVLLPMLPLEDLLNLGSTNRFFATLCNDETFWKRKIQADFNFSGAGTARTAGWKFIYRRLRKPRVFVWGNKQHGRLGLTRFPKATLPGVPFPTELRIPGKRIVSLVAGGMSFHALDDEGHIHVWGTLDGTGYALMSDGYSEPAKSAHTPMRLALPNPTRSISCGRLHACSLDARNSIWNFLSWGRPFRMTSHHFTNQDSPPIQAECGWAFTSALTKAGDVLVWWPFSGTLKTRYDDKMAEMDREGDKKALAQGDTIPSVAWELDVDPVLLPSLPPLPPLNQETNQQNFRLIQIAAYDNRLVGLTNGGHVLMFDSLDGENTVQNGSWHYLPNFSESAKVRSHPTYAERKATPPAKLKITHVTAHFRHFIAYSTEGSSIVLMGDLDTTTESQPQIIPELQDRSVISVVLGDYHYGALTSDGKLLTWGAYSDGALGLGDPADLPVGSPGGFATEEQRLQAVNRGSGRPANVEVPTEVRFDHHRKQPKQRFCVGAAASGWHMGALVIDLEPNEHDDDSDVELEFQDKDEPRLPLRIGLPHDPSAPMIARGGPIFRVGFAGRGWNRGGHM</sequence>
<dbReference type="PANTHER" id="PTHR45982">
    <property type="entry name" value="REGULATOR OF CHROMOSOME CONDENSATION"/>
    <property type="match status" value="1"/>
</dbReference>
<keyword evidence="4" id="KW-1185">Reference proteome</keyword>
<dbReference type="InterPro" id="IPR036047">
    <property type="entry name" value="F-box-like_dom_sf"/>
</dbReference>
<organism evidence="3 4">
    <name type="scientific">Paramarasmius palmivorus</name>
    <dbReference type="NCBI Taxonomy" id="297713"/>
    <lineage>
        <taxon>Eukaryota</taxon>
        <taxon>Fungi</taxon>
        <taxon>Dikarya</taxon>
        <taxon>Basidiomycota</taxon>
        <taxon>Agaricomycotina</taxon>
        <taxon>Agaricomycetes</taxon>
        <taxon>Agaricomycetidae</taxon>
        <taxon>Agaricales</taxon>
        <taxon>Marasmiineae</taxon>
        <taxon>Marasmiaceae</taxon>
        <taxon>Paramarasmius</taxon>
    </lineage>
</organism>
<dbReference type="InterPro" id="IPR000408">
    <property type="entry name" value="Reg_chr_condens"/>
</dbReference>
<protein>
    <recommendedName>
        <fullName evidence="2">F-box domain-containing protein</fullName>
    </recommendedName>
</protein>
<name>A0AAW0DZB7_9AGAR</name>
<proteinExistence type="predicted"/>
<feature type="domain" description="F-box" evidence="2">
    <location>
        <begin position="4"/>
        <end position="48"/>
    </location>
</feature>
<dbReference type="PROSITE" id="PS50012">
    <property type="entry name" value="RCC1_3"/>
    <property type="match status" value="1"/>
</dbReference>
<dbReference type="GO" id="GO:0005085">
    <property type="term" value="F:guanyl-nucleotide exchange factor activity"/>
    <property type="evidence" value="ECO:0007669"/>
    <property type="project" value="TreeGrafter"/>
</dbReference>
<gene>
    <name evidence="3" type="ORF">VNI00_002964</name>
</gene>
<evidence type="ECO:0000259" key="2">
    <source>
        <dbReference type="Pfam" id="PF12937"/>
    </source>
</evidence>
<dbReference type="GO" id="GO:0005737">
    <property type="term" value="C:cytoplasm"/>
    <property type="evidence" value="ECO:0007669"/>
    <property type="project" value="TreeGrafter"/>
</dbReference>
<comment type="caution">
    <text evidence="3">The sequence shown here is derived from an EMBL/GenBank/DDBJ whole genome shotgun (WGS) entry which is preliminary data.</text>
</comment>
<feature type="repeat" description="RCC1" evidence="1">
    <location>
        <begin position="76"/>
        <end position="131"/>
    </location>
</feature>
<evidence type="ECO:0000256" key="1">
    <source>
        <dbReference type="PROSITE-ProRule" id="PRU00235"/>
    </source>
</evidence>
<evidence type="ECO:0000313" key="4">
    <source>
        <dbReference type="Proteomes" id="UP001383192"/>
    </source>
</evidence>
<dbReference type="AlphaFoldDB" id="A0AAW0DZB7"/>
<evidence type="ECO:0000313" key="3">
    <source>
        <dbReference type="EMBL" id="KAK7056409.1"/>
    </source>
</evidence>
<dbReference type="PANTHER" id="PTHR45982:SF3">
    <property type="entry name" value="F-BOX PROTEIN POF9"/>
    <property type="match status" value="1"/>
</dbReference>
<dbReference type="PRINTS" id="PR00633">
    <property type="entry name" value="RCCNDNSATION"/>
</dbReference>
<dbReference type="Gene3D" id="2.130.10.30">
    <property type="entry name" value="Regulator of chromosome condensation 1/beta-lactamase-inhibitor protein II"/>
    <property type="match status" value="1"/>
</dbReference>